<name>A0AAV3ZYU2_9GAST</name>
<reference evidence="1 2" key="1">
    <citation type="journal article" date="2021" name="Elife">
        <title>Chloroplast acquisition without the gene transfer in kleptoplastic sea slugs, Plakobranchus ocellatus.</title>
        <authorList>
            <person name="Maeda T."/>
            <person name="Takahashi S."/>
            <person name="Yoshida T."/>
            <person name="Shimamura S."/>
            <person name="Takaki Y."/>
            <person name="Nagai Y."/>
            <person name="Toyoda A."/>
            <person name="Suzuki Y."/>
            <person name="Arimoto A."/>
            <person name="Ishii H."/>
            <person name="Satoh N."/>
            <person name="Nishiyama T."/>
            <person name="Hasebe M."/>
            <person name="Maruyama T."/>
            <person name="Minagawa J."/>
            <person name="Obokata J."/>
            <person name="Shigenobu S."/>
        </authorList>
    </citation>
    <scope>NUCLEOTIDE SEQUENCE [LARGE SCALE GENOMIC DNA]</scope>
</reference>
<dbReference type="EMBL" id="BLXT01002947">
    <property type="protein sequence ID" value="GFN99113.1"/>
    <property type="molecule type" value="Genomic_DNA"/>
</dbReference>
<sequence length="128" mass="14341">MNKRDENDYDVLILQYNTVDNDEHNDGDVGGADNDDGVKDALKKLFQTKMLITYRNINNDYKKTLAMEAGPSADVKCQDRFEARLGVRLGARLVAWLGTRLGARLGVRHGAKLGAKFRTSWRARRGAS</sequence>
<gene>
    <name evidence="1" type="ORF">PoB_002561900</name>
</gene>
<evidence type="ECO:0000313" key="1">
    <source>
        <dbReference type="EMBL" id="GFN99113.1"/>
    </source>
</evidence>
<proteinExistence type="predicted"/>
<comment type="caution">
    <text evidence="1">The sequence shown here is derived from an EMBL/GenBank/DDBJ whole genome shotgun (WGS) entry which is preliminary data.</text>
</comment>
<dbReference type="AlphaFoldDB" id="A0AAV3ZYU2"/>
<evidence type="ECO:0000313" key="2">
    <source>
        <dbReference type="Proteomes" id="UP000735302"/>
    </source>
</evidence>
<protein>
    <submittedName>
        <fullName evidence="1">Uncharacterized protein</fullName>
    </submittedName>
</protein>
<organism evidence="1 2">
    <name type="scientific">Plakobranchus ocellatus</name>
    <dbReference type="NCBI Taxonomy" id="259542"/>
    <lineage>
        <taxon>Eukaryota</taxon>
        <taxon>Metazoa</taxon>
        <taxon>Spiralia</taxon>
        <taxon>Lophotrochozoa</taxon>
        <taxon>Mollusca</taxon>
        <taxon>Gastropoda</taxon>
        <taxon>Heterobranchia</taxon>
        <taxon>Euthyneura</taxon>
        <taxon>Panpulmonata</taxon>
        <taxon>Sacoglossa</taxon>
        <taxon>Placobranchoidea</taxon>
        <taxon>Plakobranchidae</taxon>
        <taxon>Plakobranchus</taxon>
    </lineage>
</organism>
<dbReference type="Proteomes" id="UP000735302">
    <property type="component" value="Unassembled WGS sequence"/>
</dbReference>
<keyword evidence="2" id="KW-1185">Reference proteome</keyword>
<accession>A0AAV3ZYU2</accession>